<gene>
    <name evidence="10" type="primary">glmS</name>
    <name evidence="10" type="ORF">F130042H8_17490</name>
</gene>
<evidence type="ECO:0000256" key="6">
    <source>
        <dbReference type="ARBA" id="ARBA00022737"/>
    </source>
</evidence>
<dbReference type="InterPro" id="IPR029055">
    <property type="entry name" value="Ntn_hydrolases_N"/>
</dbReference>
<evidence type="ECO:0000313" key="10">
    <source>
        <dbReference type="EMBL" id="GAA6268689.1"/>
    </source>
</evidence>
<evidence type="ECO:0000256" key="7">
    <source>
        <dbReference type="ARBA" id="ARBA00022962"/>
    </source>
</evidence>
<dbReference type="PROSITE" id="PS51464">
    <property type="entry name" value="SIS"/>
    <property type="match status" value="2"/>
</dbReference>
<comment type="caution">
    <text evidence="10">The sequence shown here is derived from an EMBL/GenBank/DDBJ whole genome shotgun (WGS) entry which is preliminary data.</text>
</comment>
<dbReference type="InterPro" id="IPR046348">
    <property type="entry name" value="SIS_dom_sf"/>
</dbReference>
<keyword evidence="5" id="KW-0808">Transferase</keyword>
<accession>A0ABQ0AXC4</accession>
<sequence>MFVYALLPGFTGKERNMCGIIGYTGPLEAKEVLLNGLSGLEYRGYDSAGIAYFDGESKLRLIKKKGKVAVLKEAVSGDRETSHCGIGHTRWATHGGVTDENAHPHRQGGVTLIHNGIIENYHKLTADYGLEGLLRSQTDSEVAAGVLNVFYERFGNDPLIAIRHFVRELKGSYAFCILFDDRPGEIYAVRSVSPLVAAYTPSGAMAASDLTALIPYTKEYFVVPENHIVRLTPYKIRVYDMEYNRVEPEMLAVSWNVDAAMKNGYPYFMLKEIHEQPEALKNTILPRLNKGIPDLTDDGIPDEILKGCSRIQIVACGTAMHAGMAARAFLEPVLRLPAAVSIASEFRYETPLIDEHTLVLVISQSGETIDTLAAMRLARSCHAPTIAVVNVKGSTIARESDYVFYTHAGPEIAVASTKAYSVQLASLYLICCRMAYVRGVYDNIQAAEFVKALLESVPAMETVIRGHEMIREAVSPLIHSRDAFFIGRGLDYTFSLEGALKLKEISYIHAEAYAAGELKHGTIALISDQVPVIAIATQEHIFAKTISNVREVKARGAYVILLTKESAMVEDGLADLHIRIPEIADRFTVFPIAAVLQLIAYYASVGKGLNVDQPRNLAKSVTVE</sequence>
<dbReference type="InterPro" id="IPR035490">
    <property type="entry name" value="GlmS/FrlB_SIS"/>
</dbReference>
<dbReference type="InterPro" id="IPR035466">
    <property type="entry name" value="GlmS/AgaS_SIS"/>
</dbReference>
<proteinExistence type="predicted"/>
<dbReference type="InterPro" id="IPR001347">
    <property type="entry name" value="SIS_dom"/>
</dbReference>
<dbReference type="Proteomes" id="UP001600894">
    <property type="component" value="Unassembled WGS sequence"/>
</dbReference>
<dbReference type="InterPro" id="IPR005855">
    <property type="entry name" value="GFAT"/>
</dbReference>
<evidence type="ECO:0000256" key="5">
    <source>
        <dbReference type="ARBA" id="ARBA00022679"/>
    </source>
</evidence>
<evidence type="ECO:0000256" key="1">
    <source>
        <dbReference type="ARBA" id="ARBA00001031"/>
    </source>
</evidence>
<dbReference type="CDD" id="cd00714">
    <property type="entry name" value="GFAT"/>
    <property type="match status" value="1"/>
</dbReference>
<feature type="domain" description="SIS" evidence="9">
    <location>
        <begin position="473"/>
        <end position="614"/>
    </location>
</feature>
<dbReference type="SUPFAM" id="SSF53697">
    <property type="entry name" value="SIS domain"/>
    <property type="match status" value="1"/>
</dbReference>
<dbReference type="PANTHER" id="PTHR10937">
    <property type="entry name" value="GLUCOSAMINE--FRUCTOSE-6-PHOSPHATE AMINOTRANSFERASE, ISOMERIZING"/>
    <property type="match status" value="1"/>
</dbReference>
<evidence type="ECO:0000256" key="3">
    <source>
        <dbReference type="ARBA" id="ARBA00016090"/>
    </source>
</evidence>
<name>A0ABQ0AXC4_9FIRM</name>
<dbReference type="CDD" id="cd05009">
    <property type="entry name" value="SIS_GlmS_GlmD_2"/>
    <property type="match status" value="1"/>
</dbReference>
<evidence type="ECO:0000259" key="8">
    <source>
        <dbReference type="PROSITE" id="PS51278"/>
    </source>
</evidence>
<keyword evidence="6" id="KW-0677">Repeat</keyword>
<evidence type="ECO:0000259" key="9">
    <source>
        <dbReference type="PROSITE" id="PS51464"/>
    </source>
</evidence>
<organism evidence="10 11">
    <name type="scientific">Enterocloster alcoholdehydrogenati</name>
    <dbReference type="NCBI Taxonomy" id="2547410"/>
    <lineage>
        <taxon>Bacteria</taxon>
        <taxon>Bacillati</taxon>
        <taxon>Bacillota</taxon>
        <taxon>Clostridia</taxon>
        <taxon>Lachnospirales</taxon>
        <taxon>Lachnospiraceae</taxon>
        <taxon>Enterocloster</taxon>
    </lineage>
</organism>
<dbReference type="Pfam" id="PF01380">
    <property type="entry name" value="SIS"/>
    <property type="match status" value="2"/>
</dbReference>
<evidence type="ECO:0000313" key="11">
    <source>
        <dbReference type="Proteomes" id="UP001600894"/>
    </source>
</evidence>
<keyword evidence="4" id="KW-0032">Aminotransferase</keyword>
<dbReference type="CDD" id="cd05008">
    <property type="entry name" value="SIS_GlmS_GlmD_1"/>
    <property type="match status" value="1"/>
</dbReference>
<evidence type="ECO:0000256" key="4">
    <source>
        <dbReference type="ARBA" id="ARBA00022576"/>
    </source>
</evidence>
<keyword evidence="11" id="KW-1185">Reference proteome</keyword>
<dbReference type="SUPFAM" id="SSF56235">
    <property type="entry name" value="N-terminal nucleophile aminohydrolases (Ntn hydrolases)"/>
    <property type="match status" value="1"/>
</dbReference>
<dbReference type="InterPro" id="IPR047084">
    <property type="entry name" value="GFAT_N"/>
</dbReference>
<feature type="domain" description="Glutamine amidotransferase type-2" evidence="8">
    <location>
        <begin position="18"/>
        <end position="234"/>
    </location>
</feature>
<protein>
    <recommendedName>
        <fullName evidence="3">Glutamine--fructose-6-phosphate aminotransferase [isomerizing]</fullName>
        <ecNumber evidence="2">2.6.1.16</ecNumber>
    </recommendedName>
</protein>
<dbReference type="EC" id="2.6.1.16" evidence="2"/>
<dbReference type="EMBL" id="BAABXL010000001">
    <property type="protein sequence ID" value="GAA6268689.1"/>
    <property type="molecule type" value="Genomic_DNA"/>
</dbReference>
<evidence type="ECO:0000256" key="2">
    <source>
        <dbReference type="ARBA" id="ARBA00012916"/>
    </source>
</evidence>
<comment type="catalytic activity">
    <reaction evidence="1">
        <text>D-fructose 6-phosphate + L-glutamine = D-glucosamine 6-phosphate + L-glutamate</text>
        <dbReference type="Rhea" id="RHEA:13237"/>
        <dbReference type="ChEBI" id="CHEBI:29985"/>
        <dbReference type="ChEBI" id="CHEBI:58359"/>
        <dbReference type="ChEBI" id="CHEBI:58725"/>
        <dbReference type="ChEBI" id="CHEBI:61527"/>
        <dbReference type="EC" id="2.6.1.16"/>
    </reaction>
</comment>
<dbReference type="PANTHER" id="PTHR10937:SF0">
    <property type="entry name" value="GLUTAMINE--FRUCTOSE-6-PHOSPHATE TRANSAMINASE (ISOMERIZING)"/>
    <property type="match status" value="1"/>
</dbReference>
<dbReference type="NCBIfam" id="NF001484">
    <property type="entry name" value="PRK00331.1"/>
    <property type="match status" value="1"/>
</dbReference>
<dbReference type="Pfam" id="PF13522">
    <property type="entry name" value="GATase_6"/>
    <property type="match status" value="1"/>
</dbReference>
<reference evidence="10 11" key="1">
    <citation type="submission" date="2024-04" db="EMBL/GenBank/DDBJ databases">
        <title>Defined microbial consortia suppress multidrug-resistant proinflammatory Enterobacteriaceae via ecological control.</title>
        <authorList>
            <person name="Furuichi M."/>
            <person name="Kawaguchi T."/>
            <person name="Pust M."/>
            <person name="Yasuma K."/>
            <person name="Plichta D."/>
            <person name="Hasegawa N."/>
            <person name="Ohya T."/>
            <person name="Bhattarai S."/>
            <person name="Sasajima S."/>
            <person name="Aoto Y."/>
            <person name="Tuganbaev T."/>
            <person name="Yaginuma M."/>
            <person name="Ueda M."/>
            <person name="Okahashi N."/>
            <person name="Amafuji K."/>
            <person name="Kiridooshi Y."/>
            <person name="Sugita K."/>
            <person name="Strazar M."/>
            <person name="Skelly A."/>
            <person name="Suda W."/>
            <person name="Hattori M."/>
            <person name="Nakamoto N."/>
            <person name="Caballero S."/>
            <person name="Norman J."/>
            <person name="Olle B."/>
            <person name="Tanoue T."/>
            <person name="Arita M."/>
            <person name="Bucci V."/>
            <person name="Atarashi K."/>
            <person name="Xavier R."/>
            <person name="Honda K."/>
        </authorList>
    </citation>
    <scope>NUCLEOTIDE SEQUENCE [LARGE SCALE GENOMIC DNA]</scope>
    <source>
        <strain evidence="11">f13</strain>
    </source>
</reference>
<dbReference type="InterPro" id="IPR017932">
    <property type="entry name" value="GATase_2_dom"/>
</dbReference>
<feature type="domain" description="SIS" evidence="9">
    <location>
        <begin position="300"/>
        <end position="440"/>
    </location>
</feature>
<dbReference type="PROSITE" id="PS51278">
    <property type="entry name" value="GATASE_TYPE_2"/>
    <property type="match status" value="1"/>
</dbReference>
<dbReference type="NCBIfam" id="TIGR01135">
    <property type="entry name" value="glmS"/>
    <property type="match status" value="1"/>
</dbReference>
<dbReference type="Gene3D" id="3.60.20.10">
    <property type="entry name" value="Glutamine Phosphoribosylpyrophosphate, subunit 1, domain 1"/>
    <property type="match status" value="1"/>
</dbReference>
<keyword evidence="7" id="KW-0315">Glutamine amidotransferase</keyword>
<dbReference type="Gene3D" id="3.40.50.10490">
    <property type="entry name" value="Glucose-6-phosphate isomerase like protein, domain 1"/>
    <property type="match status" value="2"/>
</dbReference>